<sequence>MVQRAFISFDYDNDARLKDLLIGQSKHSDSPFEVHDWSIKTASPTWRDEARRRIRASGLMIVLCGRHTHTATGVGAELGIAQDEGVDYFLLAGYRDGGNTKPTTARSTDKMYTWTWDNLKKLVNGGR</sequence>
<protein>
    <recommendedName>
        <fullName evidence="1">Thoeris protein ThsB TIR-like domain-containing protein</fullName>
    </recommendedName>
</protein>
<proteinExistence type="predicted"/>
<dbReference type="RefSeq" id="WP_308475650.1">
    <property type="nucleotide sequence ID" value="NZ_OY726394.1"/>
</dbReference>
<reference evidence="2 3" key="1">
    <citation type="submission" date="2023-08" db="EMBL/GenBank/DDBJ databases">
        <authorList>
            <person name="Folkvardsen B D."/>
            <person name="Norman A."/>
        </authorList>
    </citation>
    <scope>NUCLEOTIDE SEQUENCE [LARGE SCALE GENOMIC DNA]</scope>
    <source>
        <strain evidence="2 3">Mu0083</strain>
    </source>
</reference>
<gene>
    <name evidence="2" type="ORF">MU0083_000720</name>
</gene>
<dbReference type="EMBL" id="OY726394">
    <property type="protein sequence ID" value="CAJ1494227.1"/>
    <property type="molecule type" value="Genomic_DNA"/>
</dbReference>
<name>A0ABN9MS77_9MYCO</name>
<organism evidence="2 3">
    <name type="scientific">[Mycobacterium] kokjensenii</name>
    <dbReference type="NCBI Taxonomy" id="3064287"/>
    <lineage>
        <taxon>Bacteria</taxon>
        <taxon>Bacillati</taxon>
        <taxon>Actinomycetota</taxon>
        <taxon>Actinomycetes</taxon>
        <taxon>Mycobacteriales</taxon>
        <taxon>Mycobacteriaceae</taxon>
        <taxon>Mycolicibacter</taxon>
    </lineage>
</organism>
<keyword evidence="3" id="KW-1185">Reference proteome</keyword>
<evidence type="ECO:0000313" key="3">
    <source>
        <dbReference type="Proteomes" id="UP001190336"/>
    </source>
</evidence>
<accession>A0ABN9MS77</accession>
<dbReference type="Proteomes" id="UP001190336">
    <property type="component" value="Chromosome"/>
</dbReference>
<dbReference type="InterPro" id="IPR015032">
    <property type="entry name" value="ThsB__TIR-like_domain"/>
</dbReference>
<evidence type="ECO:0000259" key="1">
    <source>
        <dbReference type="Pfam" id="PF08937"/>
    </source>
</evidence>
<evidence type="ECO:0000313" key="2">
    <source>
        <dbReference type="EMBL" id="CAJ1494227.1"/>
    </source>
</evidence>
<feature type="domain" description="Thoeris protein ThsB TIR-like" evidence="1">
    <location>
        <begin position="6"/>
        <end position="84"/>
    </location>
</feature>
<dbReference type="Pfam" id="PF08937">
    <property type="entry name" value="ThsB_TIR"/>
    <property type="match status" value="1"/>
</dbReference>